<proteinExistence type="predicted"/>
<evidence type="ECO:0000313" key="1">
    <source>
        <dbReference type="EMBL" id="MBO1358896.1"/>
    </source>
</evidence>
<protein>
    <submittedName>
        <fullName evidence="1">Uncharacterized protein</fullName>
    </submittedName>
</protein>
<dbReference type="Proteomes" id="UP000664771">
    <property type="component" value="Unassembled WGS sequence"/>
</dbReference>
<gene>
    <name evidence="1" type="ORF">J2D73_03655</name>
</gene>
<dbReference type="Gene3D" id="3.40.1000.10">
    <property type="entry name" value="Mog1/PsbP, alpha/beta/alpha sandwich"/>
    <property type="match status" value="1"/>
</dbReference>
<organism evidence="1 2">
    <name type="scientific">Acetobacter sacchari</name>
    <dbReference type="NCBI Taxonomy" id="2661687"/>
    <lineage>
        <taxon>Bacteria</taxon>
        <taxon>Pseudomonadati</taxon>
        <taxon>Pseudomonadota</taxon>
        <taxon>Alphaproteobacteria</taxon>
        <taxon>Acetobacterales</taxon>
        <taxon>Acetobacteraceae</taxon>
        <taxon>Acetobacter</taxon>
    </lineage>
</organism>
<accession>A0ABS3LSM8</accession>
<sequence length="102" mass="11286">MSSDLQGATSENMTTFANRYAERLKRGYAGFELTADMAQSGKTGLWEITFHCEVEGFAITQWITLSALNNSRALVTTAGAGREDFPALVNIFHNMRKSLNFS</sequence>
<dbReference type="RefSeq" id="WP_207879460.1">
    <property type="nucleotide sequence ID" value="NZ_JAFVMF010000003.1"/>
</dbReference>
<comment type="caution">
    <text evidence="1">The sequence shown here is derived from an EMBL/GenBank/DDBJ whole genome shotgun (WGS) entry which is preliminary data.</text>
</comment>
<dbReference type="EMBL" id="JAFVMF010000003">
    <property type="protein sequence ID" value="MBO1358896.1"/>
    <property type="molecule type" value="Genomic_DNA"/>
</dbReference>
<evidence type="ECO:0000313" key="2">
    <source>
        <dbReference type="Proteomes" id="UP000664771"/>
    </source>
</evidence>
<reference evidence="1 2" key="1">
    <citation type="submission" date="2021-03" db="EMBL/GenBank/DDBJ databases">
        <title>The complete genome sequence of Acetobacter sacchari TBRC 11175.</title>
        <authorList>
            <person name="Charoenyingcharoen P."/>
            <person name="Yukphan P."/>
        </authorList>
    </citation>
    <scope>NUCLEOTIDE SEQUENCE [LARGE SCALE GENOMIC DNA]</scope>
    <source>
        <strain evidence="1 2">TBRC 11175</strain>
    </source>
</reference>
<name>A0ABS3LSM8_9PROT</name>
<keyword evidence="2" id="KW-1185">Reference proteome</keyword>